<feature type="region of interest" description="Disordered" evidence="8">
    <location>
        <begin position="72"/>
        <end position="102"/>
    </location>
</feature>
<keyword evidence="9" id="KW-1133">Transmembrane helix</keyword>
<feature type="transmembrane region" description="Helical" evidence="9">
    <location>
        <begin position="684"/>
        <end position="700"/>
    </location>
</feature>
<feature type="region of interest" description="Disordered" evidence="8">
    <location>
        <begin position="29"/>
        <end position="55"/>
    </location>
</feature>
<keyword evidence="3" id="KW-0547">Nucleotide-binding</keyword>
<feature type="transmembrane region" description="Helical" evidence="9">
    <location>
        <begin position="706"/>
        <end position="724"/>
    </location>
</feature>
<evidence type="ECO:0000313" key="11">
    <source>
        <dbReference type="EMBL" id="RKP19763.1"/>
    </source>
</evidence>
<keyword evidence="9" id="KW-0812">Transmembrane</keyword>
<keyword evidence="2" id="KW-0962">Peroxisome biogenesis</keyword>
<dbReference type="AlphaFoldDB" id="A0A4P9YJK6"/>
<evidence type="ECO:0000313" key="12">
    <source>
        <dbReference type="Proteomes" id="UP000281549"/>
    </source>
</evidence>
<organism evidence="11 12">
    <name type="scientific">Rozella allomycis (strain CSF55)</name>
    <dbReference type="NCBI Taxonomy" id="988480"/>
    <lineage>
        <taxon>Eukaryota</taxon>
        <taxon>Fungi</taxon>
        <taxon>Fungi incertae sedis</taxon>
        <taxon>Cryptomycota</taxon>
        <taxon>Cryptomycota incertae sedis</taxon>
        <taxon>Rozella</taxon>
    </lineage>
</organism>
<evidence type="ECO:0000259" key="10">
    <source>
        <dbReference type="SMART" id="SM00382"/>
    </source>
</evidence>
<feature type="transmembrane region" description="Helical" evidence="9">
    <location>
        <begin position="736"/>
        <end position="759"/>
    </location>
</feature>
<dbReference type="SUPFAM" id="SSF52540">
    <property type="entry name" value="P-loop containing nucleoside triphosphate hydrolases"/>
    <property type="match status" value="3"/>
</dbReference>
<feature type="compositionally biased region" description="Basic residues" evidence="8">
    <location>
        <begin position="84"/>
        <end position="93"/>
    </location>
</feature>
<evidence type="ECO:0000256" key="9">
    <source>
        <dbReference type="SAM" id="Phobius"/>
    </source>
</evidence>
<keyword evidence="4" id="KW-0067">ATP-binding</keyword>
<dbReference type="GO" id="GO:0007031">
    <property type="term" value="P:peroxisome organization"/>
    <property type="evidence" value="ECO:0007669"/>
    <property type="project" value="UniProtKB-KW"/>
</dbReference>
<evidence type="ECO:0000256" key="8">
    <source>
        <dbReference type="SAM" id="MobiDB-lite"/>
    </source>
</evidence>
<evidence type="ECO:0000256" key="2">
    <source>
        <dbReference type="ARBA" id="ARBA00022593"/>
    </source>
</evidence>
<dbReference type="EMBL" id="ML005165">
    <property type="protein sequence ID" value="RKP19763.1"/>
    <property type="molecule type" value="Genomic_DNA"/>
</dbReference>
<evidence type="ECO:0000256" key="1">
    <source>
        <dbReference type="ARBA" id="ARBA00006914"/>
    </source>
</evidence>
<evidence type="ECO:0000256" key="4">
    <source>
        <dbReference type="ARBA" id="ARBA00022840"/>
    </source>
</evidence>
<dbReference type="Gene3D" id="1.10.8.60">
    <property type="match status" value="2"/>
</dbReference>
<dbReference type="Gene3D" id="3.40.50.300">
    <property type="entry name" value="P-loop containing nucleotide triphosphate hydrolases"/>
    <property type="match status" value="2"/>
</dbReference>
<dbReference type="FunFam" id="3.40.50.300:FF:000149">
    <property type="entry name" value="Nuclear valosin-containing protein-like"/>
    <property type="match status" value="1"/>
</dbReference>
<dbReference type="Pfam" id="PF00004">
    <property type="entry name" value="AAA"/>
    <property type="match status" value="2"/>
</dbReference>
<name>A0A4P9YJK6_ROZAC</name>
<dbReference type="Pfam" id="PF17862">
    <property type="entry name" value="AAA_lid_3"/>
    <property type="match status" value="2"/>
</dbReference>
<dbReference type="Pfam" id="PF03134">
    <property type="entry name" value="TB2_DP1_HVA22"/>
    <property type="match status" value="1"/>
</dbReference>
<evidence type="ECO:0000256" key="5">
    <source>
        <dbReference type="ARBA" id="ARBA00032509"/>
    </source>
</evidence>
<protein>
    <recommendedName>
        <fullName evidence="6">Peroxisomal ATPase PEX1</fullName>
    </recommendedName>
    <alternativeName>
        <fullName evidence="5">Peroxin-1</fullName>
    </alternativeName>
</protein>
<dbReference type="Proteomes" id="UP000281549">
    <property type="component" value="Unassembled WGS sequence"/>
</dbReference>
<dbReference type="InterPro" id="IPR027417">
    <property type="entry name" value="P-loop_NTPase"/>
</dbReference>
<dbReference type="PROSITE" id="PS00674">
    <property type="entry name" value="AAA"/>
    <property type="match status" value="1"/>
</dbReference>
<dbReference type="SMART" id="SM00382">
    <property type="entry name" value="AAA"/>
    <property type="match status" value="2"/>
</dbReference>
<dbReference type="PRINTS" id="PR00830">
    <property type="entry name" value="ENDOLAPTASE"/>
</dbReference>
<feature type="domain" description="AAA+ ATPase" evidence="10">
    <location>
        <begin position="396"/>
        <end position="533"/>
    </location>
</feature>
<dbReference type="PANTHER" id="PTHR23077:SF171">
    <property type="entry name" value="NUCLEAR VALOSIN-CONTAINING PROTEIN-LIKE"/>
    <property type="match status" value="1"/>
</dbReference>
<dbReference type="InterPro" id="IPR003959">
    <property type="entry name" value="ATPase_AAA_core"/>
</dbReference>
<gene>
    <name evidence="11" type="ORF">ROZALSC1DRAFT_28671</name>
</gene>
<feature type="domain" description="AAA+ ATPase" evidence="10">
    <location>
        <begin position="121"/>
        <end position="241"/>
    </location>
</feature>
<dbReference type="PANTHER" id="PTHR23077">
    <property type="entry name" value="AAA-FAMILY ATPASE"/>
    <property type="match status" value="1"/>
</dbReference>
<dbReference type="InterPro" id="IPR041569">
    <property type="entry name" value="AAA_lid_3"/>
</dbReference>
<evidence type="ECO:0000256" key="3">
    <source>
        <dbReference type="ARBA" id="ARBA00022741"/>
    </source>
</evidence>
<comment type="similarity">
    <text evidence="1">Belongs to the AAA ATPase family.</text>
</comment>
<proteinExistence type="inferred from homology"/>
<sequence>MIDYLKLQKDFSRHKKIALKQPVREVISKLKENEKSKTENDEDEEPIPEDIQLMTIKDTNSMNKALLQNYAKQKREDDDDQGNQKKKAKKSNKSKSVERPTVRYSDLGGIDSILQHLGVDPPRGVLLHGPPGTGKTSLALAIAGELGLPFIKLAAPEIVSGMSGESEARVREIFEEAKTAQREMERRIVAQLLTSMDELSFEALGGKAVMIIGATNRPDSLDPALRRAGRFDREIRLGIPDDKGREKLAGDFDFFSIAKRSPGFVGADLRSLTREAAINAVNRIFSNLMVNNSMEVEESNENLVNYLSDRQNVSETLRNLEPLTAEELEPLAIEMNDFEVALKKVQPSAKREGFAVVPGITWDDIGALDYVREELRMAIVEPIKNPEMFSAVGINSPAGVLLYGPPGTGKTLLAKAIANESHCNFISVKGPELLNKYVGESERSIRQVFERAKSSAPCVIFFDEIDALCPKRNDENGDSHSSRIVNQLLTEMDGMEERSKVFIIAATNRPDMIDPAMTRPGRLDKLLFVSLPSAKERFEILKTLSRKTPLHSSVSLNDIAFDGRCEGYSGADLSSLLREASNAALRQKMLSNSQEPVFIAKEHFEEAFSRVFPSVSKEDQKSYEKLQKEFSTKPSLMNFLVLCSIRHQQLNNLDVKNLQSQLDKELAKYPPLLFLEKKTGVPKVHLTGILVCLVLILVIFNVGGHLIVNLVGFVYPAYATFLAIESKEKEDDTQWLTYWMVFAAFSIVEFFSELILYWIPFYYLVKATFLYWLFSHNVNE</sequence>
<comment type="catalytic activity">
    <reaction evidence="7">
        <text>ATP + H2O = ADP + phosphate + H(+)</text>
        <dbReference type="Rhea" id="RHEA:13065"/>
        <dbReference type="ChEBI" id="CHEBI:15377"/>
        <dbReference type="ChEBI" id="CHEBI:15378"/>
        <dbReference type="ChEBI" id="CHEBI:30616"/>
        <dbReference type="ChEBI" id="CHEBI:43474"/>
        <dbReference type="ChEBI" id="CHEBI:456216"/>
    </reaction>
    <physiologicalReaction direction="left-to-right" evidence="7">
        <dbReference type="Rhea" id="RHEA:13066"/>
    </physiologicalReaction>
</comment>
<reference evidence="12" key="1">
    <citation type="journal article" date="2018" name="Nat. Microbiol.">
        <title>Leveraging single-cell genomics to expand the fungal tree of life.</title>
        <authorList>
            <person name="Ahrendt S.R."/>
            <person name="Quandt C.A."/>
            <person name="Ciobanu D."/>
            <person name="Clum A."/>
            <person name="Salamov A."/>
            <person name="Andreopoulos B."/>
            <person name="Cheng J.F."/>
            <person name="Woyke T."/>
            <person name="Pelin A."/>
            <person name="Henrissat B."/>
            <person name="Reynolds N.K."/>
            <person name="Benny G.L."/>
            <person name="Smith M.E."/>
            <person name="James T.Y."/>
            <person name="Grigoriev I.V."/>
        </authorList>
    </citation>
    <scope>NUCLEOTIDE SEQUENCE [LARGE SCALE GENOMIC DNA]</scope>
    <source>
        <strain evidence="12">CSF55</strain>
    </source>
</reference>
<dbReference type="CDD" id="cd19530">
    <property type="entry name" value="RecA-like_NVL_r2-like"/>
    <property type="match status" value="1"/>
</dbReference>
<dbReference type="InterPro" id="IPR003593">
    <property type="entry name" value="AAA+_ATPase"/>
</dbReference>
<keyword evidence="9" id="KW-0472">Membrane</keyword>
<dbReference type="GO" id="GO:0016887">
    <property type="term" value="F:ATP hydrolysis activity"/>
    <property type="evidence" value="ECO:0007669"/>
    <property type="project" value="InterPro"/>
</dbReference>
<dbReference type="InterPro" id="IPR004345">
    <property type="entry name" value="TB2_DP1_HVA22"/>
</dbReference>
<dbReference type="InterPro" id="IPR003960">
    <property type="entry name" value="ATPase_AAA_CS"/>
</dbReference>
<dbReference type="InterPro" id="IPR050168">
    <property type="entry name" value="AAA_ATPase_domain"/>
</dbReference>
<evidence type="ECO:0000256" key="7">
    <source>
        <dbReference type="ARBA" id="ARBA00048778"/>
    </source>
</evidence>
<accession>A0A4P9YJK6</accession>
<evidence type="ECO:0000256" key="6">
    <source>
        <dbReference type="ARBA" id="ARBA00034532"/>
    </source>
</evidence>
<feature type="compositionally biased region" description="Basic and acidic residues" evidence="8">
    <location>
        <begin position="29"/>
        <end position="39"/>
    </location>
</feature>
<dbReference type="GO" id="GO:0005524">
    <property type="term" value="F:ATP binding"/>
    <property type="evidence" value="ECO:0007669"/>
    <property type="project" value="UniProtKB-KW"/>
</dbReference>